<name>A0ABN2Y390_9ACTN</name>
<dbReference type="EMBL" id="BAAAQQ010000007">
    <property type="protein sequence ID" value="GAA2120787.1"/>
    <property type="molecule type" value="Genomic_DNA"/>
</dbReference>
<evidence type="ECO:0000313" key="2">
    <source>
        <dbReference type="EMBL" id="GAA2120787.1"/>
    </source>
</evidence>
<dbReference type="SUPFAM" id="SSF51182">
    <property type="entry name" value="RmlC-like cupins"/>
    <property type="match status" value="1"/>
</dbReference>
<dbReference type="InterPro" id="IPR014710">
    <property type="entry name" value="RmlC-like_jellyroll"/>
</dbReference>
<dbReference type="Pfam" id="PF07883">
    <property type="entry name" value="Cupin_2"/>
    <property type="match status" value="1"/>
</dbReference>
<sequence>MEIFGDAGRFGPLDESGTGYVEHLKVPDLSLGTYSLRAGCEDTQDPHTEDEVYVVTGGRAKFTSSGETIDVSAGSVFFVAAHEVHRFHDITEDLTVLVFFGPAEGSRSS</sequence>
<keyword evidence="3" id="KW-1185">Reference proteome</keyword>
<evidence type="ECO:0000313" key="3">
    <source>
        <dbReference type="Proteomes" id="UP001500575"/>
    </source>
</evidence>
<gene>
    <name evidence="2" type="ORF">GCM10009843_14490</name>
</gene>
<reference evidence="2 3" key="1">
    <citation type="journal article" date="2019" name="Int. J. Syst. Evol. Microbiol.">
        <title>The Global Catalogue of Microorganisms (GCM) 10K type strain sequencing project: providing services to taxonomists for standard genome sequencing and annotation.</title>
        <authorList>
            <consortium name="The Broad Institute Genomics Platform"/>
            <consortium name="The Broad Institute Genome Sequencing Center for Infectious Disease"/>
            <person name="Wu L."/>
            <person name="Ma J."/>
        </authorList>
    </citation>
    <scope>NUCLEOTIDE SEQUENCE [LARGE SCALE GENOMIC DNA]</scope>
    <source>
        <strain evidence="2 3">JCM 16021</strain>
    </source>
</reference>
<dbReference type="Gene3D" id="2.60.120.10">
    <property type="entry name" value="Jelly Rolls"/>
    <property type="match status" value="1"/>
</dbReference>
<comment type="caution">
    <text evidence="2">The sequence shown here is derived from an EMBL/GenBank/DDBJ whole genome shotgun (WGS) entry which is preliminary data.</text>
</comment>
<protein>
    <recommendedName>
        <fullName evidence="1">Cupin type-2 domain-containing protein</fullName>
    </recommendedName>
</protein>
<organism evidence="2 3">
    <name type="scientific">Nocardioides bigeumensis</name>
    <dbReference type="NCBI Taxonomy" id="433657"/>
    <lineage>
        <taxon>Bacteria</taxon>
        <taxon>Bacillati</taxon>
        <taxon>Actinomycetota</taxon>
        <taxon>Actinomycetes</taxon>
        <taxon>Propionibacteriales</taxon>
        <taxon>Nocardioidaceae</taxon>
        <taxon>Nocardioides</taxon>
    </lineage>
</organism>
<dbReference type="Proteomes" id="UP001500575">
    <property type="component" value="Unassembled WGS sequence"/>
</dbReference>
<dbReference type="RefSeq" id="WP_344303009.1">
    <property type="nucleotide sequence ID" value="NZ_BAAAQQ010000007.1"/>
</dbReference>
<dbReference type="InterPro" id="IPR013096">
    <property type="entry name" value="Cupin_2"/>
</dbReference>
<feature type="domain" description="Cupin type-2" evidence="1">
    <location>
        <begin position="36"/>
        <end position="98"/>
    </location>
</feature>
<proteinExistence type="predicted"/>
<dbReference type="InterPro" id="IPR011051">
    <property type="entry name" value="RmlC_Cupin_sf"/>
</dbReference>
<evidence type="ECO:0000259" key="1">
    <source>
        <dbReference type="Pfam" id="PF07883"/>
    </source>
</evidence>
<accession>A0ABN2Y390</accession>